<feature type="region of interest" description="Disordered" evidence="8">
    <location>
        <begin position="174"/>
        <end position="235"/>
    </location>
</feature>
<organism evidence="9 10">
    <name type="scientific">Paramuricea clavata</name>
    <name type="common">Red gorgonian</name>
    <name type="synonym">Violescent sea-whip</name>
    <dbReference type="NCBI Taxonomy" id="317549"/>
    <lineage>
        <taxon>Eukaryota</taxon>
        <taxon>Metazoa</taxon>
        <taxon>Cnidaria</taxon>
        <taxon>Anthozoa</taxon>
        <taxon>Octocorallia</taxon>
        <taxon>Malacalcyonacea</taxon>
        <taxon>Plexauridae</taxon>
        <taxon>Paramuricea</taxon>
    </lineage>
</organism>
<dbReference type="GO" id="GO:0000981">
    <property type="term" value="F:DNA-binding transcription factor activity, RNA polymerase II-specific"/>
    <property type="evidence" value="ECO:0007669"/>
    <property type="project" value="TreeGrafter"/>
</dbReference>
<dbReference type="PANTHER" id="PTHR46004">
    <property type="entry name" value="CYCLIC AMP RESPONSE ELEMENT-BINDING PROTEIN A"/>
    <property type="match status" value="1"/>
</dbReference>
<dbReference type="SMART" id="SM00338">
    <property type="entry name" value="BRLZ"/>
    <property type="match status" value="1"/>
</dbReference>
<evidence type="ECO:0000256" key="6">
    <source>
        <dbReference type="ARBA" id="ARBA00023242"/>
    </source>
</evidence>
<comment type="caution">
    <text evidence="9">The sequence shown here is derived from an EMBL/GenBank/DDBJ whole genome shotgun (WGS) entry which is preliminary data.</text>
</comment>
<gene>
    <name evidence="9" type="ORF">PACLA_8A002328</name>
</gene>
<keyword evidence="3" id="KW-0238">DNA-binding</keyword>
<dbReference type="OrthoDB" id="674948at2759"/>
<dbReference type="InterPro" id="IPR004827">
    <property type="entry name" value="bZIP"/>
</dbReference>
<evidence type="ECO:0000256" key="1">
    <source>
        <dbReference type="ARBA" id="ARBA00004123"/>
    </source>
</evidence>
<protein>
    <submittedName>
        <fullName evidence="9">Cyclic AMP-responsive element-binding 3 2</fullName>
    </submittedName>
</protein>
<sequence length="357" mass="40298">MEVFDMAIVKREPLDEFHSESSYLDQFMPYSNDVFDTQSVDWLSNLVEERSVHSLDQMGQISEYQNLALNSLNQDQTLNRLNGLPVNQRGLHDEMSANNFNAYNGSPIASEFDHRLESGTHDLDSDMKSFYSTHQLYTQSLNTVDSIMEFSNENLKGSVKAEFIVRCEEDEGIRLSDHGSDHDSESGYDSGAHSPTSETPSTPPRCLMLTQVDTDGSCSSTGDVTSPLDQTQNRQPFFLSDEEKRTLVTEGLPIPAGYPLTKSEERALKKVRRKIKNKISAQESRRKKKEYMETLEKRVELCSNENLDLRKKLDSMEIANRTLISQLQKLQAIVASKVCRPTSTISTQTTSKKEAAS</sequence>
<feature type="coiled-coil region" evidence="7">
    <location>
        <begin position="292"/>
        <end position="333"/>
    </location>
</feature>
<dbReference type="PROSITE" id="PS50217">
    <property type="entry name" value="BZIP"/>
    <property type="match status" value="1"/>
</dbReference>
<keyword evidence="6" id="KW-0539">Nucleus</keyword>
<dbReference type="GO" id="GO:0035497">
    <property type="term" value="F:cAMP response element binding"/>
    <property type="evidence" value="ECO:0007669"/>
    <property type="project" value="TreeGrafter"/>
</dbReference>
<evidence type="ECO:0000313" key="9">
    <source>
        <dbReference type="EMBL" id="CAB3981781.1"/>
    </source>
</evidence>
<dbReference type="PANTHER" id="PTHR46004:SF3">
    <property type="entry name" value="CYCLIC AMP RESPONSE ELEMENT-BINDING PROTEIN A"/>
    <property type="match status" value="1"/>
</dbReference>
<accession>A0A6S7G896</accession>
<evidence type="ECO:0000256" key="3">
    <source>
        <dbReference type="ARBA" id="ARBA00023125"/>
    </source>
</evidence>
<evidence type="ECO:0000256" key="4">
    <source>
        <dbReference type="ARBA" id="ARBA00023159"/>
    </source>
</evidence>
<evidence type="ECO:0000256" key="7">
    <source>
        <dbReference type="SAM" id="Coils"/>
    </source>
</evidence>
<evidence type="ECO:0000256" key="2">
    <source>
        <dbReference type="ARBA" id="ARBA00023015"/>
    </source>
</evidence>
<evidence type="ECO:0000256" key="8">
    <source>
        <dbReference type="SAM" id="MobiDB-lite"/>
    </source>
</evidence>
<dbReference type="Pfam" id="PF00170">
    <property type="entry name" value="bZIP_1"/>
    <property type="match status" value="1"/>
</dbReference>
<feature type="compositionally biased region" description="Polar residues" evidence="8">
    <location>
        <begin position="211"/>
        <end position="235"/>
    </location>
</feature>
<dbReference type="FunFam" id="1.20.5.170:FF:000054">
    <property type="entry name" value="Cyclic AMP-responsive element-binding protein 3-like 2"/>
    <property type="match status" value="1"/>
</dbReference>
<keyword evidence="5" id="KW-0804">Transcription</keyword>
<evidence type="ECO:0000313" key="10">
    <source>
        <dbReference type="Proteomes" id="UP001152795"/>
    </source>
</evidence>
<name>A0A6S7G896_PARCT</name>
<dbReference type="Gene3D" id="1.20.5.170">
    <property type="match status" value="1"/>
</dbReference>
<dbReference type="CDD" id="cd14689">
    <property type="entry name" value="bZIP_CREB3"/>
    <property type="match status" value="1"/>
</dbReference>
<dbReference type="GO" id="GO:0005634">
    <property type="term" value="C:nucleus"/>
    <property type="evidence" value="ECO:0007669"/>
    <property type="project" value="UniProtKB-SubCell"/>
</dbReference>
<dbReference type="InterPro" id="IPR046347">
    <property type="entry name" value="bZIP_sf"/>
</dbReference>
<evidence type="ECO:0000256" key="5">
    <source>
        <dbReference type="ARBA" id="ARBA00023163"/>
    </source>
</evidence>
<keyword evidence="7" id="KW-0175">Coiled coil</keyword>
<keyword evidence="10" id="KW-1185">Reference proteome</keyword>
<dbReference type="EMBL" id="CACRXK020000428">
    <property type="protein sequence ID" value="CAB3981781.1"/>
    <property type="molecule type" value="Genomic_DNA"/>
</dbReference>
<dbReference type="Proteomes" id="UP001152795">
    <property type="component" value="Unassembled WGS sequence"/>
</dbReference>
<reference evidence="9" key="1">
    <citation type="submission" date="2020-04" db="EMBL/GenBank/DDBJ databases">
        <authorList>
            <person name="Alioto T."/>
            <person name="Alioto T."/>
            <person name="Gomez Garrido J."/>
        </authorList>
    </citation>
    <scope>NUCLEOTIDE SEQUENCE</scope>
    <source>
        <strain evidence="9">A484AB</strain>
    </source>
</reference>
<comment type="subcellular location">
    <subcellularLocation>
        <location evidence="1">Nucleus</location>
    </subcellularLocation>
</comment>
<proteinExistence type="predicted"/>
<keyword evidence="4" id="KW-0010">Activator</keyword>
<keyword evidence="2" id="KW-0805">Transcription regulation</keyword>
<dbReference type="AlphaFoldDB" id="A0A6S7G896"/>
<dbReference type="PROSITE" id="PS00036">
    <property type="entry name" value="BZIP_BASIC"/>
    <property type="match status" value="1"/>
</dbReference>
<feature type="compositionally biased region" description="Basic and acidic residues" evidence="8">
    <location>
        <begin position="174"/>
        <end position="185"/>
    </location>
</feature>
<feature type="compositionally biased region" description="Low complexity" evidence="8">
    <location>
        <begin position="187"/>
        <end position="200"/>
    </location>
</feature>
<dbReference type="SUPFAM" id="SSF57959">
    <property type="entry name" value="Leucine zipper domain"/>
    <property type="match status" value="1"/>
</dbReference>